<evidence type="ECO:0000313" key="2">
    <source>
        <dbReference type="Proteomes" id="UP001283361"/>
    </source>
</evidence>
<evidence type="ECO:0000313" key="1">
    <source>
        <dbReference type="EMBL" id="KAK3707418.1"/>
    </source>
</evidence>
<protein>
    <submittedName>
        <fullName evidence="1">Uncharacterized protein</fullName>
    </submittedName>
</protein>
<keyword evidence="2" id="KW-1185">Reference proteome</keyword>
<dbReference type="AlphaFoldDB" id="A0AAE1CL59"/>
<dbReference type="EMBL" id="JAWDGP010007719">
    <property type="protein sequence ID" value="KAK3707418.1"/>
    <property type="molecule type" value="Genomic_DNA"/>
</dbReference>
<organism evidence="1 2">
    <name type="scientific">Elysia crispata</name>
    <name type="common">lettuce slug</name>
    <dbReference type="NCBI Taxonomy" id="231223"/>
    <lineage>
        <taxon>Eukaryota</taxon>
        <taxon>Metazoa</taxon>
        <taxon>Spiralia</taxon>
        <taxon>Lophotrochozoa</taxon>
        <taxon>Mollusca</taxon>
        <taxon>Gastropoda</taxon>
        <taxon>Heterobranchia</taxon>
        <taxon>Euthyneura</taxon>
        <taxon>Panpulmonata</taxon>
        <taxon>Sacoglossa</taxon>
        <taxon>Placobranchoidea</taxon>
        <taxon>Plakobranchidae</taxon>
        <taxon>Elysia</taxon>
    </lineage>
</organism>
<name>A0AAE1CL59_9GAST</name>
<accession>A0AAE1CL59</accession>
<dbReference type="Proteomes" id="UP001283361">
    <property type="component" value="Unassembled WGS sequence"/>
</dbReference>
<gene>
    <name evidence="1" type="ORF">RRG08_034474</name>
</gene>
<reference evidence="1" key="1">
    <citation type="journal article" date="2023" name="G3 (Bethesda)">
        <title>A reference genome for the long-term kleptoplast-retaining sea slug Elysia crispata morphotype clarki.</title>
        <authorList>
            <person name="Eastman K.E."/>
            <person name="Pendleton A.L."/>
            <person name="Shaikh M.A."/>
            <person name="Suttiyut T."/>
            <person name="Ogas R."/>
            <person name="Tomko P."/>
            <person name="Gavelis G."/>
            <person name="Widhalm J.R."/>
            <person name="Wisecaver J.H."/>
        </authorList>
    </citation>
    <scope>NUCLEOTIDE SEQUENCE</scope>
    <source>
        <strain evidence="1">ECLA1</strain>
    </source>
</reference>
<comment type="caution">
    <text evidence="1">The sequence shown here is derived from an EMBL/GenBank/DDBJ whole genome shotgun (WGS) entry which is preliminary data.</text>
</comment>
<sequence>MLLMKVSINILEIDTDREPVSVNCDVRSSLMEYQFVSPIDGEPVCVTCDKRSRLMENQFDVRSILMENQFVSPVMCALD</sequence>
<proteinExistence type="predicted"/>